<evidence type="ECO:0008006" key="3">
    <source>
        <dbReference type="Google" id="ProtNLM"/>
    </source>
</evidence>
<proteinExistence type="predicted"/>
<organism evidence="1 2">
    <name type="scientific">Streptomyces tuirus</name>
    <dbReference type="NCBI Taxonomy" id="68278"/>
    <lineage>
        <taxon>Bacteria</taxon>
        <taxon>Bacillati</taxon>
        <taxon>Actinomycetota</taxon>
        <taxon>Actinomycetes</taxon>
        <taxon>Kitasatosporales</taxon>
        <taxon>Streptomycetaceae</taxon>
        <taxon>Streptomyces</taxon>
    </lineage>
</organism>
<keyword evidence="2" id="KW-1185">Reference proteome</keyword>
<gene>
    <name evidence="1" type="ORF">KEF29_03495</name>
</gene>
<dbReference type="EMBL" id="JAGTPG010000001">
    <property type="protein sequence ID" value="MBR8638671.1"/>
    <property type="molecule type" value="Genomic_DNA"/>
</dbReference>
<evidence type="ECO:0000313" key="1">
    <source>
        <dbReference type="EMBL" id="MBR8638671.1"/>
    </source>
</evidence>
<dbReference type="AlphaFoldDB" id="A0A941J1S7"/>
<reference evidence="1 2" key="1">
    <citation type="submission" date="2021-04" db="EMBL/GenBank/DDBJ databases">
        <title>Characterization of the biosynthetic gene cluster of new lipopeptides with antitumor activity in the genome of the marine Streptomyces PHM034.</title>
        <authorList>
            <person name="Ceniceros A."/>
            <person name="Canedo L."/>
            <person name="Mendez C."/>
            <person name="Olano C."/>
            <person name="Schleissner C."/>
            <person name="Cuevas C."/>
            <person name="De La Calle F."/>
            <person name="Salas J.A."/>
        </authorList>
    </citation>
    <scope>NUCLEOTIDE SEQUENCE [LARGE SCALE GENOMIC DNA]</scope>
    <source>
        <strain evidence="1 2">PHM034</strain>
    </source>
</reference>
<evidence type="ECO:0000313" key="2">
    <source>
        <dbReference type="Proteomes" id="UP000682308"/>
    </source>
</evidence>
<dbReference type="Proteomes" id="UP000682308">
    <property type="component" value="Unassembled WGS sequence"/>
</dbReference>
<accession>A0A941J1S7</accession>
<sequence>MGYHLRRQLREALGPNITGLQRAVALEIADDANEDTRRSWVTLEDLARWTGAKDAVVVRNALKRLAAVGWEFRVPIGQGKDGRILYAVPGVRMTFTVPPFEGVATATPKGSHRYPKG</sequence>
<name>A0A941J1S7_9ACTN</name>
<protein>
    <recommendedName>
        <fullName evidence="3">Helix-turn-helix domain-containing protein</fullName>
    </recommendedName>
</protein>
<comment type="caution">
    <text evidence="1">The sequence shown here is derived from an EMBL/GenBank/DDBJ whole genome shotgun (WGS) entry which is preliminary data.</text>
</comment>